<sequence>MLRRVGRAALATAAVTIVGAGAIPRADASPVSAPSGVKHSSAIAATPSSAAALPVENRATAMRFVVNDDLSISRLD</sequence>
<name>A0A561E3G2_9MICO</name>
<gene>
    <name evidence="1" type="ORF">BKA23_2507</name>
</gene>
<protein>
    <submittedName>
        <fullName evidence="1">Uncharacterized protein</fullName>
    </submittedName>
</protein>
<evidence type="ECO:0000313" key="2">
    <source>
        <dbReference type="Proteomes" id="UP000318297"/>
    </source>
</evidence>
<organism evidence="1 2">
    <name type="scientific">Rudaeicoccus suwonensis</name>
    <dbReference type="NCBI Taxonomy" id="657409"/>
    <lineage>
        <taxon>Bacteria</taxon>
        <taxon>Bacillati</taxon>
        <taxon>Actinomycetota</taxon>
        <taxon>Actinomycetes</taxon>
        <taxon>Micrococcales</taxon>
        <taxon>Dermacoccaceae</taxon>
        <taxon>Rudaeicoccus</taxon>
    </lineage>
</organism>
<proteinExistence type="predicted"/>
<comment type="caution">
    <text evidence="1">The sequence shown here is derived from an EMBL/GenBank/DDBJ whole genome shotgun (WGS) entry which is preliminary data.</text>
</comment>
<reference evidence="1 2" key="1">
    <citation type="submission" date="2019-06" db="EMBL/GenBank/DDBJ databases">
        <title>Sequencing the genomes of 1000 actinobacteria strains.</title>
        <authorList>
            <person name="Klenk H.-P."/>
        </authorList>
    </citation>
    <scope>NUCLEOTIDE SEQUENCE [LARGE SCALE GENOMIC DNA]</scope>
    <source>
        <strain evidence="1 2">DSM 19560</strain>
    </source>
</reference>
<dbReference type="EMBL" id="VIVQ01000002">
    <property type="protein sequence ID" value="TWE10155.1"/>
    <property type="molecule type" value="Genomic_DNA"/>
</dbReference>
<accession>A0A561E3G2</accession>
<keyword evidence="2" id="KW-1185">Reference proteome</keyword>
<dbReference type="Proteomes" id="UP000318297">
    <property type="component" value="Unassembled WGS sequence"/>
</dbReference>
<evidence type="ECO:0000313" key="1">
    <source>
        <dbReference type="EMBL" id="TWE10155.1"/>
    </source>
</evidence>
<dbReference type="AlphaFoldDB" id="A0A561E3G2"/>